<comment type="caution">
    <text evidence="1">The sequence shown here is derived from an EMBL/GenBank/DDBJ whole genome shotgun (WGS) entry which is preliminary data.</text>
</comment>
<name>A0A9D4QZJ0_DREPO</name>
<protein>
    <submittedName>
        <fullName evidence="1">Uncharacterized protein</fullName>
    </submittedName>
</protein>
<gene>
    <name evidence="1" type="ORF">DPMN_090961</name>
</gene>
<evidence type="ECO:0000313" key="2">
    <source>
        <dbReference type="Proteomes" id="UP000828390"/>
    </source>
</evidence>
<accession>A0A9D4QZJ0</accession>
<organism evidence="1 2">
    <name type="scientific">Dreissena polymorpha</name>
    <name type="common">Zebra mussel</name>
    <name type="synonym">Mytilus polymorpha</name>
    <dbReference type="NCBI Taxonomy" id="45954"/>
    <lineage>
        <taxon>Eukaryota</taxon>
        <taxon>Metazoa</taxon>
        <taxon>Spiralia</taxon>
        <taxon>Lophotrochozoa</taxon>
        <taxon>Mollusca</taxon>
        <taxon>Bivalvia</taxon>
        <taxon>Autobranchia</taxon>
        <taxon>Heteroconchia</taxon>
        <taxon>Euheterodonta</taxon>
        <taxon>Imparidentia</taxon>
        <taxon>Neoheterodontei</taxon>
        <taxon>Myida</taxon>
        <taxon>Dreissenoidea</taxon>
        <taxon>Dreissenidae</taxon>
        <taxon>Dreissena</taxon>
    </lineage>
</organism>
<dbReference type="EMBL" id="JAIWYP010000003">
    <property type="protein sequence ID" value="KAH3848582.1"/>
    <property type="molecule type" value="Genomic_DNA"/>
</dbReference>
<evidence type="ECO:0000313" key="1">
    <source>
        <dbReference type="EMBL" id="KAH3848582.1"/>
    </source>
</evidence>
<proteinExistence type="predicted"/>
<dbReference type="Proteomes" id="UP000828390">
    <property type="component" value="Unassembled WGS sequence"/>
</dbReference>
<reference evidence="1" key="1">
    <citation type="journal article" date="2019" name="bioRxiv">
        <title>The Genome of the Zebra Mussel, Dreissena polymorpha: A Resource for Invasive Species Research.</title>
        <authorList>
            <person name="McCartney M.A."/>
            <person name="Auch B."/>
            <person name="Kono T."/>
            <person name="Mallez S."/>
            <person name="Zhang Y."/>
            <person name="Obille A."/>
            <person name="Becker A."/>
            <person name="Abrahante J.E."/>
            <person name="Garbe J."/>
            <person name="Badalamenti J.P."/>
            <person name="Herman A."/>
            <person name="Mangelson H."/>
            <person name="Liachko I."/>
            <person name="Sullivan S."/>
            <person name="Sone E.D."/>
            <person name="Koren S."/>
            <person name="Silverstein K.A.T."/>
            <person name="Beckman K.B."/>
            <person name="Gohl D.M."/>
        </authorList>
    </citation>
    <scope>NUCLEOTIDE SEQUENCE</scope>
    <source>
        <strain evidence="1">Duluth1</strain>
        <tissue evidence="1">Whole animal</tissue>
    </source>
</reference>
<dbReference type="AlphaFoldDB" id="A0A9D4QZJ0"/>
<reference evidence="1" key="2">
    <citation type="submission" date="2020-11" db="EMBL/GenBank/DDBJ databases">
        <authorList>
            <person name="McCartney M.A."/>
            <person name="Auch B."/>
            <person name="Kono T."/>
            <person name="Mallez S."/>
            <person name="Becker A."/>
            <person name="Gohl D.M."/>
            <person name="Silverstein K.A.T."/>
            <person name="Koren S."/>
            <person name="Bechman K.B."/>
            <person name="Herman A."/>
            <person name="Abrahante J.E."/>
            <person name="Garbe J."/>
        </authorList>
    </citation>
    <scope>NUCLEOTIDE SEQUENCE</scope>
    <source>
        <strain evidence="1">Duluth1</strain>
        <tissue evidence="1">Whole animal</tissue>
    </source>
</reference>
<keyword evidence="2" id="KW-1185">Reference proteome</keyword>
<sequence>MTYSYIIIKSIGQPNGSNVRNVSYMVSPFLTAGKREMLADYALPAAVLIM</sequence>